<dbReference type="OrthoDB" id="4605274at2759"/>
<evidence type="ECO:0000256" key="1">
    <source>
        <dbReference type="SAM" id="MobiDB-lite"/>
    </source>
</evidence>
<accession>A0A6A5TRE9</accession>
<organism evidence="2 3">
    <name type="scientific">Byssothecium circinans</name>
    <dbReference type="NCBI Taxonomy" id="147558"/>
    <lineage>
        <taxon>Eukaryota</taxon>
        <taxon>Fungi</taxon>
        <taxon>Dikarya</taxon>
        <taxon>Ascomycota</taxon>
        <taxon>Pezizomycotina</taxon>
        <taxon>Dothideomycetes</taxon>
        <taxon>Pleosporomycetidae</taxon>
        <taxon>Pleosporales</taxon>
        <taxon>Massarineae</taxon>
        <taxon>Massarinaceae</taxon>
        <taxon>Byssothecium</taxon>
    </lineage>
</organism>
<dbReference type="Proteomes" id="UP000800035">
    <property type="component" value="Unassembled WGS sequence"/>
</dbReference>
<reference evidence="2" key="1">
    <citation type="journal article" date="2020" name="Stud. Mycol.">
        <title>101 Dothideomycetes genomes: a test case for predicting lifestyles and emergence of pathogens.</title>
        <authorList>
            <person name="Haridas S."/>
            <person name="Albert R."/>
            <person name="Binder M."/>
            <person name="Bloem J."/>
            <person name="Labutti K."/>
            <person name="Salamov A."/>
            <person name="Andreopoulos B."/>
            <person name="Baker S."/>
            <person name="Barry K."/>
            <person name="Bills G."/>
            <person name="Bluhm B."/>
            <person name="Cannon C."/>
            <person name="Castanera R."/>
            <person name="Culley D."/>
            <person name="Daum C."/>
            <person name="Ezra D."/>
            <person name="Gonzalez J."/>
            <person name="Henrissat B."/>
            <person name="Kuo A."/>
            <person name="Liang C."/>
            <person name="Lipzen A."/>
            <person name="Lutzoni F."/>
            <person name="Magnuson J."/>
            <person name="Mondo S."/>
            <person name="Nolan M."/>
            <person name="Ohm R."/>
            <person name="Pangilinan J."/>
            <person name="Park H.-J."/>
            <person name="Ramirez L."/>
            <person name="Alfaro M."/>
            <person name="Sun H."/>
            <person name="Tritt A."/>
            <person name="Yoshinaga Y."/>
            <person name="Zwiers L.-H."/>
            <person name="Turgeon B."/>
            <person name="Goodwin S."/>
            <person name="Spatafora J."/>
            <person name="Crous P."/>
            <person name="Grigoriev I."/>
        </authorList>
    </citation>
    <scope>NUCLEOTIDE SEQUENCE</scope>
    <source>
        <strain evidence="2">CBS 675.92</strain>
    </source>
</reference>
<proteinExistence type="predicted"/>
<dbReference type="EMBL" id="ML976995">
    <property type="protein sequence ID" value="KAF1955255.1"/>
    <property type="molecule type" value="Genomic_DNA"/>
</dbReference>
<gene>
    <name evidence="2" type="ORF">CC80DRAFT_505611</name>
</gene>
<name>A0A6A5TRE9_9PLEO</name>
<sequence>MQEQETSHRRKRPNPPEISLAFEYTLHYSNNHITESLNEKLRPTPARTVPVPINILCFAPIFVFLPLSIQESRKPHPTPSAANNPKPIAPACKGNAPAPTASLHLKRYSFPAGTSHLSTSRLSIVPRFRPGFFSESCLVKASTGLNGGDSAYVPTTTFYSVVFDKAVQLLAGTGVSAFLLDARGVGVSYNEIKPGVVGLRRRRACWARMSRCCLMGLWLRWQCGR</sequence>
<protein>
    <submittedName>
        <fullName evidence="2">Uncharacterized protein</fullName>
    </submittedName>
</protein>
<evidence type="ECO:0000313" key="2">
    <source>
        <dbReference type="EMBL" id="KAF1955255.1"/>
    </source>
</evidence>
<keyword evidence="3" id="KW-1185">Reference proteome</keyword>
<dbReference type="AlphaFoldDB" id="A0A6A5TRE9"/>
<feature type="region of interest" description="Disordered" evidence="1">
    <location>
        <begin position="73"/>
        <end position="93"/>
    </location>
</feature>
<evidence type="ECO:0000313" key="3">
    <source>
        <dbReference type="Proteomes" id="UP000800035"/>
    </source>
</evidence>